<dbReference type="SMART" id="SM00994">
    <property type="entry name" value="zf-C4_ClpX"/>
    <property type="match status" value="1"/>
</dbReference>
<dbReference type="GO" id="GO:0004252">
    <property type="term" value="F:serine-type endopeptidase activity"/>
    <property type="evidence" value="ECO:0007669"/>
    <property type="project" value="UniProtKB-EC"/>
</dbReference>
<dbReference type="InterPro" id="IPR027417">
    <property type="entry name" value="P-loop_NTPase"/>
</dbReference>
<evidence type="ECO:0000256" key="6">
    <source>
        <dbReference type="PROSITE-ProRule" id="PRU01250"/>
    </source>
</evidence>
<dbReference type="PANTHER" id="PTHR48102:SF7">
    <property type="entry name" value="ATP-DEPENDENT CLP PROTEASE ATP-BINDING SUBUNIT CLPX-LIKE, MITOCHONDRIAL"/>
    <property type="match status" value="1"/>
</dbReference>
<dbReference type="GO" id="GO:0140662">
    <property type="term" value="F:ATP-dependent protein folding chaperone"/>
    <property type="evidence" value="ECO:0007669"/>
    <property type="project" value="InterPro"/>
</dbReference>
<dbReference type="SUPFAM" id="SSF52540">
    <property type="entry name" value="P-loop containing nucleoside triphosphate hydrolases"/>
    <property type="match status" value="1"/>
</dbReference>
<dbReference type="SUPFAM" id="SSF57716">
    <property type="entry name" value="Glucocorticoid receptor-like (DNA-binding domain)"/>
    <property type="match status" value="1"/>
</dbReference>
<dbReference type="Pfam" id="PF10431">
    <property type="entry name" value="ClpB_D2-small"/>
    <property type="match status" value="1"/>
</dbReference>
<proteinExistence type="inferred from homology"/>
<dbReference type="GO" id="GO:0016887">
    <property type="term" value="F:ATP hydrolysis activity"/>
    <property type="evidence" value="ECO:0007669"/>
    <property type="project" value="InterPro"/>
</dbReference>
<comment type="similarity">
    <text evidence="6">Belongs to the ClpX chaperone family.</text>
</comment>
<dbReference type="Gene3D" id="1.10.8.60">
    <property type="match status" value="1"/>
</dbReference>
<dbReference type="PATRIC" id="fig|1495769.3.peg.294"/>
<dbReference type="Proteomes" id="UP000032420">
    <property type="component" value="Chromosome I"/>
</dbReference>
<dbReference type="GO" id="GO:0008270">
    <property type="term" value="F:zinc ion binding"/>
    <property type="evidence" value="ECO:0007669"/>
    <property type="project" value="UniProtKB-UniRule"/>
</dbReference>
<feature type="binding site" evidence="6">
    <location>
        <position position="7"/>
    </location>
    <ligand>
        <name>Zn(2+)</name>
        <dbReference type="ChEBI" id="CHEBI:29105"/>
    </ligand>
</feature>
<dbReference type="EC" id="3.4.21.92" evidence="8"/>
<evidence type="ECO:0000313" key="9">
    <source>
        <dbReference type="Proteomes" id="UP000032420"/>
    </source>
</evidence>
<dbReference type="STRING" id="1495769.CEM_326"/>
<dbReference type="PANTHER" id="PTHR48102">
    <property type="entry name" value="ATP-DEPENDENT CLP PROTEASE ATP-BINDING SUBUNIT CLPX-LIKE, MITOCHONDRIAL-RELATED"/>
    <property type="match status" value="1"/>
</dbReference>
<keyword evidence="3 6" id="KW-0862">Zinc</keyword>
<dbReference type="GO" id="GO:0005524">
    <property type="term" value="F:ATP binding"/>
    <property type="evidence" value="ECO:0007669"/>
    <property type="project" value="UniProtKB-KW"/>
</dbReference>
<feature type="binding site" evidence="6">
    <location>
        <position position="29"/>
    </location>
    <ligand>
        <name>Zn(2+)</name>
        <dbReference type="ChEBI" id="CHEBI:29105"/>
    </ligand>
</feature>
<keyword evidence="5 6" id="KW-0143">Chaperone</keyword>
<dbReference type="Gene3D" id="3.40.50.300">
    <property type="entry name" value="P-loop containing nucleotide triphosphate hydrolases"/>
    <property type="match status" value="1"/>
</dbReference>
<dbReference type="SMART" id="SM00382">
    <property type="entry name" value="AAA"/>
    <property type="match status" value="1"/>
</dbReference>
<dbReference type="PROSITE" id="PS51902">
    <property type="entry name" value="CLPX_ZB"/>
    <property type="match status" value="1"/>
</dbReference>
<keyword evidence="8" id="KW-0645">Protease</keyword>
<accession>A0A078KEG9</accession>
<dbReference type="InterPro" id="IPR059188">
    <property type="entry name" value="Znf_CLPX-like"/>
</dbReference>
<dbReference type="InterPro" id="IPR003593">
    <property type="entry name" value="AAA+_ATPase"/>
</dbReference>
<sequence>MIYCSFCGKDQNECNKLVMGPSVYICNECTDICNDIMKYNLDTNNIFFNPIDFLLTPNQMCQFLNKNIIGQNYAKKVISVAVYNHYKRLKNSLCYRSKNFVHIGKSNILLIGPTGSGKTLIAQNIAEMLNVPFAMADATTLTEAGYVGEDVESLIQKLINNCDYDLDKAQQGIIYLDEIDKLSRKPDNTSGNRDVSGEGVQQSLLKLIEGTIASIPQYGFRKNTPQEFLQINTSNILFIFGGAFNGIEKIIMERLNKGSIGFNAKLKKSNKNKVNDILYKIESNDLIKYGLIPELIGRLPIITHLTDLNEFSLMQILNNPTDSLINQYIRLFELDGVELEFQEDAIIAIAQQAIKRKSGARGLRSIIEKYLLNTMYDIPNIQYICKVIITKDVILNNKQPIYVY</sequence>
<dbReference type="Pfam" id="PF07724">
    <property type="entry name" value="AAA_2"/>
    <property type="match status" value="1"/>
</dbReference>
<keyword evidence="2" id="KW-0547">Nucleotide-binding</keyword>
<evidence type="ECO:0000256" key="4">
    <source>
        <dbReference type="ARBA" id="ARBA00022840"/>
    </source>
</evidence>
<evidence type="ECO:0000256" key="5">
    <source>
        <dbReference type="ARBA" id="ARBA00023186"/>
    </source>
</evidence>
<dbReference type="InterPro" id="IPR038366">
    <property type="entry name" value="Znf_CppX_C4_sf"/>
</dbReference>
<feature type="binding site" evidence="6">
    <location>
        <position position="4"/>
    </location>
    <ligand>
        <name>Zn(2+)</name>
        <dbReference type="ChEBI" id="CHEBI:29105"/>
    </ligand>
</feature>
<dbReference type="GO" id="GO:0051603">
    <property type="term" value="P:proteolysis involved in protein catabolic process"/>
    <property type="evidence" value="ECO:0007669"/>
    <property type="project" value="TreeGrafter"/>
</dbReference>
<dbReference type="SMART" id="SM01086">
    <property type="entry name" value="ClpB_D2-small"/>
    <property type="match status" value="1"/>
</dbReference>
<dbReference type="InterPro" id="IPR004487">
    <property type="entry name" value="Clp_protease_ATP-bd_su_ClpX"/>
</dbReference>
<dbReference type="NCBIfam" id="NF003745">
    <property type="entry name" value="PRK05342.1"/>
    <property type="match status" value="1"/>
</dbReference>
<evidence type="ECO:0000259" key="7">
    <source>
        <dbReference type="PROSITE" id="PS51902"/>
    </source>
</evidence>
<dbReference type="CDD" id="cd19497">
    <property type="entry name" value="RecA-like_ClpX"/>
    <property type="match status" value="1"/>
</dbReference>
<dbReference type="InterPro" id="IPR019489">
    <property type="entry name" value="Clp_ATPase_C"/>
</dbReference>
<dbReference type="NCBIfam" id="TIGR00382">
    <property type="entry name" value="clpX"/>
    <property type="match status" value="1"/>
</dbReference>
<name>A0A078KEG9_9GAMM</name>
<dbReference type="GO" id="GO:0009376">
    <property type="term" value="C:HslUV protease complex"/>
    <property type="evidence" value="ECO:0007669"/>
    <property type="project" value="TreeGrafter"/>
</dbReference>
<evidence type="ECO:0000313" key="8">
    <source>
        <dbReference type="EMBL" id="CDZ16573.1"/>
    </source>
</evidence>
<feature type="binding site" evidence="6">
    <location>
        <position position="26"/>
    </location>
    <ligand>
        <name>Zn(2+)</name>
        <dbReference type="ChEBI" id="CHEBI:29105"/>
    </ligand>
</feature>
<dbReference type="AlphaFoldDB" id="A0A078KEG9"/>
<keyword evidence="8" id="KW-0378">Hydrolase</keyword>
<dbReference type="EMBL" id="LM655252">
    <property type="protein sequence ID" value="CDZ16573.1"/>
    <property type="molecule type" value="Genomic_DNA"/>
</dbReference>
<dbReference type="GO" id="GO:0046983">
    <property type="term" value="F:protein dimerization activity"/>
    <property type="evidence" value="ECO:0007669"/>
    <property type="project" value="UniProtKB-UniRule"/>
</dbReference>
<organism evidence="8 9">
    <name type="scientific">Candidatus Johnevansia muelleri</name>
    <dbReference type="NCBI Taxonomy" id="1495769"/>
    <lineage>
        <taxon>Bacteria</taxon>
        <taxon>Pseudomonadati</taxon>
        <taxon>Pseudomonadota</taxon>
        <taxon>Gammaproteobacteria</taxon>
        <taxon>Candidatus Johnevansiales</taxon>
        <taxon>Candidatus Johnevansiaceae</taxon>
        <taxon>Candidatus Johnevansia</taxon>
    </lineage>
</organism>
<reference evidence="9" key="1">
    <citation type="submission" date="2014-07" db="EMBL/GenBank/DDBJ databases">
        <authorList>
            <person name="Santos-Garcia D."/>
        </authorList>
    </citation>
    <scope>NUCLEOTIDE SEQUENCE [LARGE SCALE GENOMIC DNA]</scope>
</reference>
<protein>
    <submittedName>
        <fullName evidence="8">ATP-dependent Clp protease ATP-binding subunit ClpX</fullName>
        <ecNumber evidence="8">3.4.21.92</ecNumber>
    </submittedName>
</protein>
<feature type="domain" description="ClpX-type ZB" evidence="7">
    <location>
        <begin position="1"/>
        <end position="45"/>
    </location>
</feature>
<dbReference type="HOGENOM" id="CLU_014218_8_2_6"/>
<evidence type="ECO:0000256" key="2">
    <source>
        <dbReference type="ARBA" id="ARBA00022741"/>
    </source>
</evidence>
<keyword evidence="1 6" id="KW-0479">Metal-binding</keyword>
<dbReference type="InterPro" id="IPR003959">
    <property type="entry name" value="ATPase_AAA_core"/>
</dbReference>
<evidence type="ECO:0000256" key="3">
    <source>
        <dbReference type="ARBA" id="ARBA00022833"/>
    </source>
</evidence>
<keyword evidence="4 8" id="KW-0067">ATP-binding</keyword>
<keyword evidence="9" id="KW-1185">Reference proteome</keyword>
<gene>
    <name evidence="8" type="primary">clpX</name>
    <name evidence="8" type="ORF">CEM_326</name>
</gene>
<dbReference type="InterPro" id="IPR010603">
    <property type="entry name" value="Znf_CppX_C4"/>
</dbReference>
<dbReference type="InterPro" id="IPR050052">
    <property type="entry name" value="ATP-dep_Clp_protease_ClpX"/>
</dbReference>
<dbReference type="Pfam" id="PF06689">
    <property type="entry name" value="zf-C4_ClpX"/>
    <property type="match status" value="1"/>
</dbReference>
<evidence type="ECO:0000256" key="1">
    <source>
        <dbReference type="ARBA" id="ARBA00022723"/>
    </source>
</evidence>
<dbReference type="KEGG" id="eme:CEM_326"/>
<dbReference type="FunFam" id="1.10.8.60:FF:000002">
    <property type="entry name" value="ATP-dependent Clp protease ATP-binding subunit ClpX"/>
    <property type="match status" value="1"/>
</dbReference>
<dbReference type="GO" id="GO:0051301">
    <property type="term" value="P:cell division"/>
    <property type="evidence" value="ECO:0007669"/>
    <property type="project" value="TreeGrafter"/>
</dbReference>
<dbReference type="OrthoDB" id="9804062at2"/>
<dbReference type="GO" id="GO:0051082">
    <property type="term" value="F:unfolded protein binding"/>
    <property type="evidence" value="ECO:0007669"/>
    <property type="project" value="UniProtKB-UniRule"/>
</dbReference>
<dbReference type="Gene3D" id="6.20.220.10">
    <property type="entry name" value="ClpX chaperone, C4-type zinc finger domain"/>
    <property type="match status" value="1"/>
</dbReference>